<gene>
    <name evidence="4" type="ORF">BSL78_18411</name>
</gene>
<feature type="region of interest" description="Disordered" evidence="2">
    <location>
        <begin position="229"/>
        <end position="253"/>
    </location>
</feature>
<evidence type="ECO:0000313" key="4">
    <source>
        <dbReference type="EMBL" id="PIK44739.1"/>
    </source>
</evidence>
<evidence type="ECO:0000313" key="5">
    <source>
        <dbReference type="Proteomes" id="UP000230750"/>
    </source>
</evidence>
<dbReference type="InterPro" id="IPR024253">
    <property type="entry name" value="Phosducin_thioredoxin-like_dom"/>
</dbReference>
<name>A0A2G8K9V2_STIJA</name>
<evidence type="ECO:0000259" key="3">
    <source>
        <dbReference type="Pfam" id="PF02114"/>
    </source>
</evidence>
<dbReference type="GO" id="GO:0006457">
    <property type="term" value="P:protein folding"/>
    <property type="evidence" value="ECO:0007669"/>
    <property type="project" value="TreeGrafter"/>
</dbReference>
<dbReference type="SUPFAM" id="SSF52833">
    <property type="entry name" value="Thioredoxin-like"/>
    <property type="match status" value="1"/>
</dbReference>
<dbReference type="Pfam" id="PF02114">
    <property type="entry name" value="Phosducin"/>
    <property type="match status" value="1"/>
</dbReference>
<comment type="caution">
    <text evidence="4">The sequence shown here is derived from an EMBL/GenBank/DDBJ whole genome shotgun (WGS) entry which is preliminary data.</text>
</comment>
<dbReference type="InterPro" id="IPR051498">
    <property type="entry name" value="Phosducin-like_chap/apop_reg"/>
</dbReference>
<organism evidence="4 5">
    <name type="scientific">Stichopus japonicus</name>
    <name type="common">Sea cucumber</name>
    <dbReference type="NCBI Taxonomy" id="307972"/>
    <lineage>
        <taxon>Eukaryota</taxon>
        <taxon>Metazoa</taxon>
        <taxon>Echinodermata</taxon>
        <taxon>Eleutherozoa</taxon>
        <taxon>Echinozoa</taxon>
        <taxon>Holothuroidea</taxon>
        <taxon>Aspidochirotacea</taxon>
        <taxon>Aspidochirotida</taxon>
        <taxon>Stichopodidae</taxon>
        <taxon>Apostichopus</taxon>
    </lineage>
</organism>
<dbReference type="PANTHER" id="PTHR45809">
    <property type="entry name" value="VIRAL IAP-ASSOCIATED FACTOR HOMOLOG"/>
    <property type="match status" value="1"/>
</dbReference>
<dbReference type="CDD" id="cd02988">
    <property type="entry name" value="Phd_like_VIAF"/>
    <property type="match status" value="1"/>
</dbReference>
<dbReference type="Proteomes" id="UP000230750">
    <property type="component" value="Unassembled WGS sequence"/>
</dbReference>
<reference evidence="4 5" key="1">
    <citation type="journal article" date="2017" name="PLoS Biol.">
        <title>The sea cucumber genome provides insights into morphological evolution and visceral regeneration.</title>
        <authorList>
            <person name="Zhang X."/>
            <person name="Sun L."/>
            <person name="Yuan J."/>
            <person name="Sun Y."/>
            <person name="Gao Y."/>
            <person name="Zhang L."/>
            <person name="Li S."/>
            <person name="Dai H."/>
            <person name="Hamel J.F."/>
            <person name="Liu C."/>
            <person name="Yu Y."/>
            <person name="Liu S."/>
            <person name="Lin W."/>
            <person name="Guo K."/>
            <person name="Jin S."/>
            <person name="Xu P."/>
            <person name="Storey K.B."/>
            <person name="Huan P."/>
            <person name="Zhang T."/>
            <person name="Zhou Y."/>
            <person name="Zhang J."/>
            <person name="Lin C."/>
            <person name="Li X."/>
            <person name="Xing L."/>
            <person name="Huo D."/>
            <person name="Sun M."/>
            <person name="Wang L."/>
            <person name="Mercier A."/>
            <person name="Li F."/>
            <person name="Yang H."/>
            <person name="Xiang J."/>
        </authorList>
    </citation>
    <scope>NUCLEOTIDE SEQUENCE [LARGE SCALE GENOMIC DNA]</scope>
    <source>
        <strain evidence="4">Shaxun</strain>
        <tissue evidence="4">Muscle</tissue>
    </source>
</reference>
<proteinExistence type="inferred from homology"/>
<sequence>MTSQTTKCSLIHFGEKDPNEDTQWNDILRAKGIIPPKEAEVTEDQIVDLLEQSVQQKANGGQKAMEDMDLDELDLLEDEEDERVLEEYRQKRIAEMKRLQAKEIFGSVKEISAQDYIPEVNKAGDGIYVILHLYKQGIPLCTLINQYLSQIASKFPATKFLKSISTVCIPNYPDKNLPTVFVYFEGELKTQWVGPLSFGGMNLTMDELEWKLSEAGAVKTTLESKPEPLMRKTVSVFSGRSGGQDSDDSDDDY</sequence>
<evidence type="ECO:0000256" key="2">
    <source>
        <dbReference type="SAM" id="MobiDB-lite"/>
    </source>
</evidence>
<accession>A0A2G8K9V2</accession>
<keyword evidence="5" id="KW-1185">Reference proteome</keyword>
<dbReference type="Gene3D" id="3.40.30.10">
    <property type="entry name" value="Glutaredoxin"/>
    <property type="match status" value="1"/>
</dbReference>
<dbReference type="PANTHER" id="PTHR45809:SF3">
    <property type="entry name" value="VIRAL IAP-ASSOCIATED FACTOR HOMOLOG"/>
    <property type="match status" value="1"/>
</dbReference>
<dbReference type="EMBL" id="MRZV01000758">
    <property type="protein sequence ID" value="PIK44739.1"/>
    <property type="molecule type" value="Genomic_DNA"/>
</dbReference>
<dbReference type="OrthoDB" id="45518at2759"/>
<feature type="domain" description="Phosducin" evidence="3">
    <location>
        <begin position="50"/>
        <end position="194"/>
    </location>
</feature>
<dbReference type="STRING" id="307972.A0A2G8K9V2"/>
<dbReference type="GO" id="GO:0005737">
    <property type="term" value="C:cytoplasm"/>
    <property type="evidence" value="ECO:0007669"/>
    <property type="project" value="TreeGrafter"/>
</dbReference>
<protein>
    <submittedName>
        <fullName evidence="4">Putative viral IAP-associated factor-like isoform X1</fullName>
    </submittedName>
</protein>
<dbReference type="AlphaFoldDB" id="A0A2G8K9V2"/>
<comment type="similarity">
    <text evidence="1">Belongs to the phosducin family.</text>
</comment>
<dbReference type="InterPro" id="IPR036249">
    <property type="entry name" value="Thioredoxin-like_sf"/>
</dbReference>
<evidence type="ECO:0000256" key="1">
    <source>
        <dbReference type="ARBA" id="ARBA00009686"/>
    </source>
</evidence>